<dbReference type="Proteomes" id="UP001266305">
    <property type="component" value="Unassembled WGS sequence"/>
</dbReference>
<gene>
    <name evidence="1" type="ORF">P7K49_017136</name>
</gene>
<accession>A0ABQ9V1X4</accession>
<evidence type="ECO:0000313" key="2">
    <source>
        <dbReference type="Proteomes" id="UP001266305"/>
    </source>
</evidence>
<comment type="caution">
    <text evidence="1">The sequence shown here is derived from an EMBL/GenBank/DDBJ whole genome shotgun (WGS) entry which is preliminary data.</text>
</comment>
<keyword evidence="2" id="KW-1185">Reference proteome</keyword>
<evidence type="ECO:0000313" key="1">
    <source>
        <dbReference type="EMBL" id="KAK2103280.1"/>
    </source>
</evidence>
<organism evidence="1 2">
    <name type="scientific">Saguinus oedipus</name>
    <name type="common">Cotton-top tamarin</name>
    <name type="synonym">Oedipomidas oedipus</name>
    <dbReference type="NCBI Taxonomy" id="9490"/>
    <lineage>
        <taxon>Eukaryota</taxon>
        <taxon>Metazoa</taxon>
        <taxon>Chordata</taxon>
        <taxon>Craniata</taxon>
        <taxon>Vertebrata</taxon>
        <taxon>Euteleostomi</taxon>
        <taxon>Mammalia</taxon>
        <taxon>Eutheria</taxon>
        <taxon>Euarchontoglires</taxon>
        <taxon>Primates</taxon>
        <taxon>Haplorrhini</taxon>
        <taxon>Platyrrhini</taxon>
        <taxon>Cebidae</taxon>
        <taxon>Callitrichinae</taxon>
        <taxon>Saguinus</taxon>
    </lineage>
</organism>
<name>A0ABQ9V1X4_SAGOE</name>
<feature type="non-terminal residue" evidence="1">
    <location>
        <position position="60"/>
    </location>
</feature>
<reference evidence="1 2" key="1">
    <citation type="submission" date="2023-05" db="EMBL/GenBank/DDBJ databases">
        <title>B98-5 Cell Line De Novo Hybrid Assembly: An Optical Mapping Approach.</title>
        <authorList>
            <person name="Kananen K."/>
            <person name="Auerbach J.A."/>
            <person name="Kautto E."/>
            <person name="Blachly J.S."/>
        </authorList>
    </citation>
    <scope>NUCLEOTIDE SEQUENCE [LARGE SCALE GENOMIC DNA]</scope>
    <source>
        <strain evidence="1">B95-8</strain>
        <tissue evidence="1">Cell line</tissue>
    </source>
</reference>
<sequence length="60" mass="6249">SPLAAPPPARWSRPLPRIPLLSRRVPSLSALVVPAHFPWSPCAVPSPFSVTASKLPAGSG</sequence>
<proteinExistence type="predicted"/>
<protein>
    <submittedName>
        <fullName evidence="1">Uncharacterized protein</fullName>
    </submittedName>
</protein>
<feature type="non-terminal residue" evidence="1">
    <location>
        <position position="1"/>
    </location>
</feature>
<dbReference type="EMBL" id="JASSZA010000008">
    <property type="protein sequence ID" value="KAK2103280.1"/>
    <property type="molecule type" value="Genomic_DNA"/>
</dbReference>